<gene>
    <name evidence="1" type="ORF">ABV298_17930</name>
</gene>
<dbReference type="EMBL" id="CP159289">
    <property type="protein sequence ID" value="XCH22225.1"/>
    <property type="molecule type" value="Genomic_DNA"/>
</dbReference>
<name>A0AAU8FE64_9BACT</name>
<dbReference type="AlphaFoldDB" id="A0AAU8FE64"/>
<reference evidence="1" key="1">
    <citation type="submission" date="2024-06" db="EMBL/GenBank/DDBJ databases">
        <title>Sequencing and assembly of the genome of Dyadobacter sp. strain 676, a symbiont of Cyamopsis tetragonoloba.</title>
        <authorList>
            <person name="Guro P."/>
            <person name="Sazanova A."/>
            <person name="Kuznetsova I."/>
            <person name="Belimov A."/>
            <person name="Safronova V."/>
        </authorList>
    </citation>
    <scope>NUCLEOTIDE SEQUENCE</scope>
    <source>
        <strain evidence="1">676</strain>
    </source>
</reference>
<proteinExistence type="predicted"/>
<evidence type="ECO:0000313" key="1">
    <source>
        <dbReference type="EMBL" id="XCH22225.1"/>
    </source>
</evidence>
<organism evidence="1">
    <name type="scientific">Dyadobacter sp. 676</name>
    <dbReference type="NCBI Taxonomy" id="3088362"/>
    <lineage>
        <taxon>Bacteria</taxon>
        <taxon>Pseudomonadati</taxon>
        <taxon>Bacteroidota</taxon>
        <taxon>Cytophagia</taxon>
        <taxon>Cytophagales</taxon>
        <taxon>Spirosomataceae</taxon>
        <taxon>Dyadobacter</taxon>
    </lineage>
</organism>
<accession>A0AAU8FE64</accession>
<dbReference type="RefSeq" id="WP_353717557.1">
    <property type="nucleotide sequence ID" value="NZ_CP159289.1"/>
</dbReference>
<sequence>MPDSLNRMVITPELNYDQLTIGEATLIQQQLRSHLEAGTIPGRN</sequence>
<protein>
    <submittedName>
        <fullName evidence="1">Uncharacterized protein</fullName>
    </submittedName>
</protein>